<evidence type="ECO:0000259" key="6">
    <source>
        <dbReference type="Pfam" id="PF01048"/>
    </source>
</evidence>
<gene>
    <name evidence="7" type="ORF">BA92_07895</name>
</gene>
<evidence type="ECO:0000256" key="1">
    <source>
        <dbReference type="ARBA" id="ARBA00004945"/>
    </source>
</evidence>
<dbReference type="AlphaFoldDB" id="A0A0C3RH33"/>
<dbReference type="InterPro" id="IPR010049">
    <property type="entry name" value="MTA_SAH_Nsdase"/>
</dbReference>
<dbReference type="PANTHER" id="PTHR46832:SF1">
    <property type="entry name" value="5'-METHYLTHIOADENOSINE_S-ADENOSYLHOMOCYSTEINE NUCLEOSIDASE"/>
    <property type="match status" value="1"/>
</dbReference>
<keyword evidence="8" id="KW-1185">Reference proteome</keyword>
<keyword evidence="3" id="KW-0028">Amino-acid biosynthesis</keyword>
<evidence type="ECO:0000256" key="5">
    <source>
        <dbReference type="ARBA" id="ARBA00023167"/>
    </source>
</evidence>
<dbReference type="GO" id="GO:0009164">
    <property type="term" value="P:nucleoside catabolic process"/>
    <property type="evidence" value="ECO:0007669"/>
    <property type="project" value="InterPro"/>
</dbReference>
<dbReference type="GO" id="GO:0019509">
    <property type="term" value="P:L-methionine salvage from methylthioadenosine"/>
    <property type="evidence" value="ECO:0007669"/>
    <property type="project" value="UniProtKB-UniPathway"/>
</dbReference>
<dbReference type="NCBIfam" id="TIGR01704">
    <property type="entry name" value="MTA_SAH-Nsdase"/>
    <property type="match status" value="1"/>
</dbReference>
<feature type="domain" description="Nucleoside phosphorylase" evidence="6">
    <location>
        <begin position="3"/>
        <end position="225"/>
    </location>
</feature>
<dbReference type="InterPro" id="IPR035994">
    <property type="entry name" value="Nucleoside_phosphorylase_sf"/>
</dbReference>
<evidence type="ECO:0000256" key="3">
    <source>
        <dbReference type="ARBA" id="ARBA00022605"/>
    </source>
</evidence>
<dbReference type="Proteomes" id="UP000031980">
    <property type="component" value="Unassembled WGS sequence"/>
</dbReference>
<accession>A0A0C3RH33</accession>
<dbReference type="UniPathway" id="UPA00904">
    <property type="reaction ID" value="UER00871"/>
</dbReference>
<keyword evidence="5" id="KW-0486">Methionine biosynthesis</keyword>
<organism evidence="7 8">
    <name type="scientific">Sanguibacteroides justesenii</name>
    <dbReference type="NCBI Taxonomy" id="1547597"/>
    <lineage>
        <taxon>Bacteria</taxon>
        <taxon>Pseudomonadati</taxon>
        <taxon>Bacteroidota</taxon>
        <taxon>Bacteroidia</taxon>
        <taxon>Bacteroidales</taxon>
        <taxon>Porphyromonadaceae</taxon>
        <taxon>Sanguibacteroides</taxon>
    </lineage>
</organism>
<dbReference type="Gene3D" id="3.40.50.1580">
    <property type="entry name" value="Nucleoside phosphorylase domain"/>
    <property type="match status" value="1"/>
</dbReference>
<dbReference type="NCBIfam" id="NF004079">
    <property type="entry name" value="PRK05584.1"/>
    <property type="match status" value="1"/>
</dbReference>
<dbReference type="SUPFAM" id="SSF53167">
    <property type="entry name" value="Purine and uridine phosphorylases"/>
    <property type="match status" value="1"/>
</dbReference>
<comment type="caution">
    <text evidence="7">The sequence shown here is derived from an EMBL/GenBank/DDBJ whole genome shotgun (WGS) entry which is preliminary data.</text>
</comment>
<dbReference type="GO" id="GO:0008782">
    <property type="term" value="F:adenosylhomocysteine nucleosidase activity"/>
    <property type="evidence" value="ECO:0007669"/>
    <property type="project" value="UniProtKB-EC"/>
</dbReference>
<dbReference type="GO" id="GO:0019284">
    <property type="term" value="P:L-methionine salvage from S-adenosylmethionine"/>
    <property type="evidence" value="ECO:0007669"/>
    <property type="project" value="TreeGrafter"/>
</dbReference>
<dbReference type="PANTHER" id="PTHR46832">
    <property type="entry name" value="5'-METHYLTHIOADENOSINE/S-ADENOSYLHOMOCYSTEINE NUCLEOSIDASE"/>
    <property type="match status" value="1"/>
</dbReference>
<dbReference type="RefSeq" id="WP_041505124.1">
    <property type="nucleotide sequence ID" value="NZ_JPIU01000038.1"/>
</dbReference>
<dbReference type="GO" id="GO:0008930">
    <property type="term" value="F:methylthioadenosine nucleosidase activity"/>
    <property type="evidence" value="ECO:0007669"/>
    <property type="project" value="InterPro"/>
</dbReference>
<sequence length="235" mass="26082">MKTIGIMVAMSSEYELVRSLLTGKQEKEHHGICFLEGQVEGCRVVLVKSGIGKVCSAVGTVLLIRDYVPDVIINTGVAGGVDPLTRVMDIVVGKQMVYHDVWCGEENEYGQVQGLPSRFVSDEELYRVALDIPHEGQVYGGLICSGDQFITDQAALAKIKKRFPEGLAVDMESCSIAQVCYLMDIPFLSYRIISDTPGVENHSGQYRNFWEEAPKRSFAMLKELITRVGKMKARI</sequence>
<dbReference type="EMBL" id="JPIU01000038">
    <property type="protein sequence ID" value="KIO44929.1"/>
    <property type="molecule type" value="Genomic_DNA"/>
</dbReference>
<dbReference type="InterPro" id="IPR000845">
    <property type="entry name" value="Nucleoside_phosphorylase_d"/>
</dbReference>
<comment type="pathway">
    <text evidence="1">Amino-acid biosynthesis; L-methionine biosynthesis via salvage pathway; S-methyl-5-thio-alpha-D-ribose 1-phosphate from S-methyl-5'-thioadenosine (hydrolase route): step 1/2.</text>
</comment>
<name>A0A0C3RH33_9PORP</name>
<keyword evidence="4" id="KW-0378">Hydrolase</keyword>
<dbReference type="EC" id="3.2.2.9" evidence="2"/>
<proteinExistence type="predicted"/>
<dbReference type="GO" id="GO:0005829">
    <property type="term" value="C:cytosol"/>
    <property type="evidence" value="ECO:0007669"/>
    <property type="project" value="TreeGrafter"/>
</dbReference>
<evidence type="ECO:0000313" key="8">
    <source>
        <dbReference type="Proteomes" id="UP000031980"/>
    </source>
</evidence>
<dbReference type="CDD" id="cd09008">
    <property type="entry name" value="MTAN"/>
    <property type="match status" value="1"/>
</dbReference>
<dbReference type="Pfam" id="PF01048">
    <property type="entry name" value="PNP_UDP_1"/>
    <property type="match status" value="1"/>
</dbReference>
<evidence type="ECO:0000256" key="2">
    <source>
        <dbReference type="ARBA" id="ARBA00011974"/>
    </source>
</evidence>
<evidence type="ECO:0000256" key="4">
    <source>
        <dbReference type="ARBA" id="ARBA00022801"/>
    </source>
</evidence>
<protein>
    <recommendedName>
        <fullName evidence="2">adenosylhomocysteine nucleosidase</fullName>
        <ecNumber evidence="2">3.2.2.9</ecNumber>
    </recommendedName>
</protein>
<evidence type="ECO:0000313" key="7">
    <source>
        <dbReference type="EMBL" id="KIO44929.1"/>
    </source>
</evidence>
<reference evidence="7 8" key="1">
    <citation type="submission" date="2014-07" db="EMBL/GenBank/DDBJ databases">
        <title>Porphyromonadaceae bacterium OUH 308042 = ATCC BAA-2681 = DSM 28342 draft genome.</title>
        <authorList>
            <person name="Sydenham T.V."/>
            <person name="Hasman H."/>
            <person name="Justensen U.S."/>
        </authorList>
    </citation>
    <scope>NUCLEOTIDE SEQUENCE [LARGE SCALE GENOMIC DNA]</scope>
    <source>
        <strain evidence="7 8">OUH 308042</strain>
    </source>
</reference>